<dbReference type="GO" id="GO:0008409">
    <property type="term" value="F:5'-3' exonuclease activity"/>
    <property type="evidence" value="ECO:0007669"/>
    <property type="project" value="InterPro"/>
</dbReference>
<evidence type="ECO:0000256" key="2">
    <source>
        <dbReference type="ARBA" id="ARBA00019841"/>
    </source>
</evidence>
<feature type="domain" description="DDH" evidence="7">
    <location>
        <begin position="73"/>
        <end position="233"/>
    </location>
</feature>
<dbReference type="SUPFAM" id="SSF64182">
    <property type="entry name" value="DHH phosphoesterases"/>
    <property type="match status" value="1"/>
</dbReference>
<dbReference type="InterPro" id="IPR004610">
    <property type="entry name" value="RecJ"/>
</dbReference>
<evidence type="ECO:0000259" key="8">
    <source>
        <dbReference type="Pfam" id="PF02272"/>
    </source>
</evidence>
<keyword evidence="3" id="KW-0540">Nuclease</keyword>
<evidence type="ECO:0000313" key="10">
    <source>
        <dbReference type="EMBL" id="CDG20411.1"/>
    </source>
</evidence>
<reference evidence="10 11" key="1">
    <citation type="submission" date="2013-07" db="EMBL/GenBank/DDBJ databases">
        <authorList>
            <person name="Genoscope - CEA"/>
        </authorList>
    </citation>
    <scope>NUCLEOTIDE SEQUENCE [LARGE SCALE GENOMIC DNA]</scope>
    <source>
        <strain evidence="10 11">G6</strain>
    </source>
</reference>
<dbReference type="Pfam" id="PF01368">
    <property type="entry name" value="DHH"/>
    <property type="match status" value="1"/>
</dbReference>
<dbReference type="GO" id="GO:0003676">
    <property type="term" value="F:nucleic acid binding"/>
    <property type="evidence" value="ECO:0007669"/>
    <property type="project" value="InterPro"/>
</dbReference>
<dbReference type="FunFam" id="3.90.1640.30:FF:000001">
    <property type="entry name" value="Single-stranded-DNA-specific exonuclease RecJ"/>
    <property type="match status" value="1"/>
</dbReference>
<accession>A0A068R0G7</accession>
<gene>
    <name evidence="10" type="primary">recJ</name>
    <name evidence="10" type="ORF">XPG1_0756</name>
</gene>
<comment type="similarity">
    <text evidence="1">Belongs to the RecJ family.</text>
</comment>
<dbReference type="GO" id="GO:0006310">
    <property type="term" value="P:DNA recombination"/>
    <property type="evidence" value="ECO:0007669"/>
    <property type="project" value="InterPro"/>
</dbReference>
<organism evidence="10 11">
    <name type="scientific">Xenorhabdus poinarii G6</name>
    <dbReference type="NCBI Taxonomy" id="1354304"/>
    <lineage>
        <taxon>Bacteria</taxon>
        <taxon>Pseudomonadati</taxon>
        <taxon>Pseudomonadota</taxon>
        <taxon>Gammaproteobacteria</taxon>
        <taxon>Enterobacterales</taxon>
        <taxon>Morganellaceae</taxon>
        <taxon>Xenorhabdus</taxon>
    </lineage>
</organism>
<dbReference type="InterPro" id="IPR003156">
    <property type="entry name" value="DHHA1_dom"/>
</dbReference>
<dbReference type="Pfam" id="PF17768">
    <property type="entry name" value="RecJ_OB"/>
    <property type="match status" value="1"/>
</dbReference>
<proteinExistence type="inferred from homology"/>
<dbReference type="InterPro" id="IPR001667">
    <property type="entry name" value="DDH_dom"/>
</dbReference>
<dbReference type="KEGG" id="xpo:XPG1_0756"/>
<keyword evidence="11" id="KW-1185">Reference proteome</keyword>
<dbReference type="PANTHER" id="PTHR30255">
    <property type="entry name" value="SINGLE-STRANDED-DNA-SPECIFIC EXONUCLEASE RECJ"/>
    <property type="match status" value="1"/>
</dbReference>
<evidence type="ECO:0000256" key="3">
    <source>
        <dbReference type="ARBA" id="ARBA00022722"/>
    </source>
</evidence>
<feature type="domain" description="DHHA1" evidence="8">
    <location>
        <begin position="360"/>
        <end position="453"/>
    </location>
</feature>
<keyword evidence="5 10" id="KW-0269">Exonuclease</keyword>
<dbReference type="STRING" id="1354304.XPG1_0756"/>
<evidence type="ECO:0000256" key="4">
    <source>
        <dbReference type="ARBA" id="ARBA00022801"/>
    </source>
</evidence>
<dbReference type="GO" id="GO:0006281">
    <property type="term" value="P:DNA repair"/>
    <property type="evidence" value="ECO:0007669"/>
    <property type="project" value="InterPro"/>
</dbReference>
<dbReference type="Gene3D" id="3.90.1640.30">
    <property type="match status" value="1"/>
</dbReference>
<dbReference type="OrthoDB" id="9809852at2"/>
<dbReference type="NCBIfam" id="TIGR00644">
    <property type="entry name" value="recJ"/>
    <property type="match status" value="1"/>
</dbReference>
<evidence type="ECO:0000259" key="7">
    <source>
        <dbReference type="Pfam" id="PF01368"/>
    </source>
</evidence>
<keyword evidence="4 10" id="KW-0378">Hydrolase</keyword>
<dbReference type="NCBIfam" id="NF008290">
    <property type="entry name" value="PRK11070.1"/>
    <property type="match status" value="1"/>
</dbReference>
<evidence type="ECO:0000256" key="5">
    <source>
        <dbReference type="ARBA" id="ARBA00022839"/>
    </source>
</evidence>
<dbReference type="InterPro" id="IPR051673">
    <property type="entry name" value="SSDNA_exonuclease_RecJ"/>
</dbReference>
<dbReference type="PANTHER" id="PTHR30255:SF2">
    <property type="entry name" value="SINGLE-STRANDED-DNA-SPECIFIC EXONUCLEASE RECJ"/>
    <property type="match status" value="1"/>
</dbReference>
<feature type="domain" description="RecJ OB" evidence="9">
    <location>
        <begin position="469"/>
        <end position="573"/>
    </location>
</feature>
<dbReference type="Proteomes" id="UP000032735">
    <property type="component" value="Chromosome"/>
</dbReference>
<dbReference type="InterPro" id="IPR038763">
    <property type="entry name" value="DHH_sf"/>
</dbReference>
<sequence>MNRQIQLRRRPTADFSHLPDTIHPLLRRLYAMRGIRQADELERSVKGLLNYQTLNGIDRAVALLVTALHEHWHIVIVGDFDADGATSTALSIRALQAMGYCHLDYLVPNRFEDGYGLSVQVVDDVIKKNADLIITVDNGISSHDGVAMAHQHGIKVIVTDHHLPGATLPAADAIINPNLVDCAFPSKALAGVGVAFYLMSALRAELRNLAWFEQQGIPLPNLAELLDLVALGTVADVVPLDTNNRILVHQGLNRIRAGRCCAGIRALLEVSKRESTKLVASDLGFALGPRLNAAGRLDDMSVGVALLLTDDIVQARQIACELDSLNQTRREIEQGMQQEALQICDKIERIHTQLPYGLAIYHPEWHQGVVGILASRIKERFHRPVIAFAPAGDGTLKGSGRSVNGLHMRDALERLDTLYPGLMLKFGGHAMAAGLSIEQDKFDVFQQHFSTLVADWLDIAQLEGVVWSDGELALGELSLDVADILRDGGPWGQAFAEPVFDGKFKLLQQRIVGENHLKVILEPVNGGPMLDGIAFNIDVSRWPDNSVKTVELAYKLDINEFRGNRDVQLLIQHIWSY</sequence>
<evidence type="ECO:0000256" key="1">
    <source>
        <dbReference type="ARBA" id="ARBA00005915"/>
    </source>
</evidence>
<name>A0A068R0G7_9GAMM</name>
<evidence type="ECO:0000256" key="6">
    <source>
        <dbReference type="ARBA" id="ARBA00055369"/>
    </source>
</evidence>
<dbReference type="HOGENOM" id="CLU_009736_5_1_6"/>
<dbReference type="Gene3D" id="3.10.310.30">
    <property type="match status" value="1"/>
</dbReference>
<dbReference type="Pfam" id="PF02272">
    <property type="entry name" value="DHHA1"/>
    <property type="match status" value="1"/>
</dbReference>
<evidence type="ECO:0000259" key="9">
    <source>
        <dbReference type="Pfam" id="PF17768"/>
    </source>
</evidence>
<evidence type="ECO:0000313" key="11">
    <source>
        <dbReference type="Proteomes" id="UP000032735"/>
    </source>
</evidence>
<protein>
    <recommendedName>
        <fullName evidence="2">Single-stranded-DNA-specific exonuclease RecJ</fullName>
    </recommendedName>
</protein>
<dbReference type="AlphaFoldDB" id="A0A068R0G7"/>
<dbReference type="FunFam" id="3.10.310.30:FF:000001">
    <property type="entry name" value="Single-stranded-DNA-specific exonuclease recJ"/>
    <property type="match status" value="1"/>
</dbReference>
<dbReference type="InterPro" id="IPR041122">
    <property type="entry name" value="RecJ_OB"/>
</dbReference>
<dbReference type="RefSeq" id="WP_045957840.1">
    <property type="nucleotide sequence ID" value="NZ_FO704551.1"/>
</dbReference>
<comment type="function">
    <text evidence="6">Single-stranded-DNA-specific exonuclease. Required for many types of recombinational events, although the stringency of the requirement for RecJ appears to vary with the type of recombinational event monitored and the other recombination gene products which are available.</text>
</comment>
<dbReference type="EMBL" id="FO704551">
    <property type="protein sequence ID" value="CDG20411.1"/>
    <property type="molecule type" value="Genomic_DNA"/>
</dbReference>